<dbReference type="SUPFAM" id="SSF53448">
    <property type="entry name" value="Nucleotide-diphospho-sugar transferases"/>
    <property type="match status" value="1"/>
</dbReference>
<keyword evidence="4" id="KW-1133">Transmembrane helix</keyword>
<keyword evidence="2" id="KW-0328">Glycosyltransferase</keyword>
<comment type="similarity">
    <text evidence="1">Belongs to the glycosyltransferase 2 family.</text>
</comment>
<proteinExistence type="inferred from homology"/>
<dbReference type="PANTHER" id="PTHR43685:SF5">
    <property type="entry name" value="GLYCOSYLTRANSFERASE EPSE-RELATED"/>
    <property type="match status" value="1"/>
</dbReference>
<dbReference type="AlphaFoldDB" id="A0A1H0VRI9"/>
<dbReference type="InterPro" id="IPR029044">
    <property type="entry name" value="Nucleotide-diphossugar_trans"/>
</dbReference>
<dbReference type="RefSeq" id="WP_143005398.1">
    <property type="nucleotide sequence ID" value="NZ_FNJQ01000068.1"/>
</dbReference>
<dbReference type="OrthoDB" id="9815829at2"/>
<evidence type="ECO:0000313" key="7">
    <source>
        <dbReference type="Proteomes" id="UP000182412"/>
    </source>
</evidence>
<dbReference type="InterPro" id="IPR050834">
    <property type="entry name" value="Glycosyltransf_2"/>
</dbReference>
<keyword evidence="3 6" id="KW-0808">Transferase</keyword>
<name>A0A1H0VRI9_SELRU</name>
<dbReference type="InterPro" id="IPR001173">
    <property type="entry name" value="Glyco_trans_2-like"/>
</dbReference>
<feature type="domain" description="Glycosyltransferase 2-like" evidence="5">
    <location>
        <begin position="6"/>
        <end position="144"/>
    </location>
</feature>
<sequence>MLNKYSVLMSVYYKDRPDWLELSLSSIVLQTVFPDEIILVKDGEISEDLERVIKKFIDGYPCVFKVIPLKNNVGLGPALNVGLKECRNNIVIRMDADDYCVFDRNEKLLKAANAHKDCGIIGSWEAEFNGSLDNVVAIHKVPENTNQIFEFMKRRCALLHPTVLYKKDIIIKCGGYNNAPLYEDYDLFLRVVIKYKVPCYNIQEPLYFIRINDDFFKRRGGWKYMKNLVSFKWKQYKIGYMSYGDFCVSAGAHAVVCMLPNYLRKKIYMKFLRG</sequence>
<dbReference type="GO" id="GO:0016757">
    <property type="term" value="F:glycosyltransferase activity"/>
    <property type="evidence" value="ECO:0007669"/>
    <property type="project" value="UniProtKB-KW"/>
</dbReference>
<evidence type="ECO:0000259" key="5">
    <source>
        <dbReference type="Pfam" id="PF00535"/>
    </source>
</evidence>
<keyword evidence="4" id="KW-0812">Transmembrane</keyword>
<dbReference type="PANTHER" id="PTHR43685">
    <property type="entry name" value="GLYCOSYLTRANSFERASE"/>
    <property type="match status" value="1"/>
</dbReference>
<dbReference type="Proteomes" id="UP000182412">
    <property type="component" value="Unassembled WGS sequence"/>
</dbReference>
<dbReference type="EMBL" id="FNJQ01000068">
    <property type="protein sequence ID" value="SDP80808.1"/>
    <property type="molecule type" value="Genomic_DNA"/>
</dbReference>
<organism evidence="6 7">
    <name type="scientific">Selenomonas ruminantium</name>
    <dbReference type="NCBI Taxonomy" id="971"/>
    <lineage>
        <taxon>Bacteria</taxon>
        <taxon>Bacillati</taxon>
        <taxon>Bacillota</taxon>
        <taxon>Negativicutes</taxon>
        <taxon>Selenomonadales</taxon>
        <taxon>Selenomonadaceae</taxon>
        <taxon>Selenomonas</taxon>
    </lineage>
</organism>
<evidence type="ECO:0000256" key="2">
    <source>
        <dbReference type="ARBA" id="ARBA00022676"/>
    </source>
</evidence>
<dbReference type="Gene3D" id="3.90.550.10">
    <property type="entry name" value="Spore Coat Polysaccharide Biosynthesis Protein SpsA, Chain A"/>
    <property type="match status" value="1"/>
</dbReference>
<evidence type="ECO:0000313" key="6">
    <source>
        <dbReference type="EMBL" id="SDP80808.1"/>
    </source>
</evidence>
<evidence type="ECO:0000256" key="3">
    <source>
        <dbReference type="ARBA" id="ARBA00022679"/>
    </source>
</evidence>
<dbReference type="Pfam" id="PF00535">
    <property type="entry name" value="Glycos_transf_2"/>
    <property type="match status" value="1"/>
</dbReference>
<keyword evidence="4" id="KW-0472">Membrane</keyword>
<evidence type="ECO:0000256" key="4">
    <source>
        <dbReference type="SAM" id="Phobius"/>
    </source>
</evidence>
<feature type="transmembrane region" description="Helical" evidence="4">
    <location>
        <begin position="240"/>
        <end position="263"/>
    </location>
</feature>
<accession>A0A1H0VRI9</accession>
<evidence type="ECO:0000256" key="1">
    <source>
        <dbReference type="ARBA" id="ARBA00006739"/>
    </source>
</evidence>
<reference evidence="6 7" key="1">
    <citation type="submission" date="2016-10" db="EMBL/GenBank/DDBJ databases">
        <authorList>
            <person name="de Groot N.N."/>
        </authorList>
    </citation>
    <scope>NUCLEOTIDE SEQUENCE [LARGE SCALE GENOMIC DNA]</scope>
    <source>
        <strain evidence="6 7">S137</strain>
    </source>
</reference>
<protein>
    <submittedName>
        <fullName evidence="6">Glycosyl transferase family 2</fullName>
    </submittedName>
</protein>
<gene>
    <name evidence="6" type="ORF">SAMN05216366_1682</name>
</gene>